<dbReference type="Proteomes" id="UP001213000">
    <property type="component" value="Unassembled WGS sequence"/>
</dbReference>
<dbReference type="Gene3D" id="1.10.630.10">
    <property type="entry name" value="Cytochrome P450"/>
    <property type="match status" value="1"/>
</dbReference>
<sequence>MDFTDLLPNATLSTSALALAVAFYVMVLLRERKSPLSKIPTVGASGIITSRFSAMKAFHQGHAMIQEGYEKYTIFKIPRFFSWMVVITGREQLEDIRKASDDFLSFSAVIEHAAQLDYTISPKLRADYFHINVVRGPMTRNIGARFPELLDEIDKALGDVMGSTNKDWVSITCYSSVAHIVSRLSARFFVGSELSSNARYTKIMQDYVEHVMKNGVLLRLMPNWLKPYITSGVFRSHARLHEVEDFLRPILSKRLEHLDNNSSDIVDGPNDMLTWLWNSAPEAHRTLHDVAIRMIFLNIAAIHTTASLLTHVLFNLATYTSYVKPLREEISDIINKEGWTKISMEKLKKLDSFVKESQRLHGSEAATVARIVHRDYTFSDGTLIPKGTHIVASGRAINHDERYYPNPQDFQGFRFLDKDPLKWQMTAINPEDLAFGFGRHACPGRFFAIAEVKAIVARLLLEYDIRLTEEGAGRPRNDWFTGIFVSPNRKASISLRKREGREVTQLSF</sequence>
<dbReference type="PANTHER" id="PTHR46206">
    <property type="entry name" value="CYTOCHROME P450"/>
    <property type="match status" value="1"/>
</dbReference>
<proteinExistence type="inferred from homology"/>
<dbReference type="SUPFAM" id="SSF48264">
    <property type="entry name" value="Cytochrome P450"/>
    <property type="match status" value="1"/>
</dbReference>
<evidence type="ECO:0000313" key="9">
    <source>
        <dbReference type="EMBL" id="KAJ3570466.1"/>
    </source>
</evidence>
<evidence type="ECO:0000256" key="7">
    <source>
        <dbReference type="RuleBase" id="RU000461"/>
    </source>
</evidence>
<organism evidence="9 10">
    <name type="scientific">Leucocoprinus birnbaumii</name>
    <dbReference type="NCBI Taxonomy" id="56174"/>
    <lineage>
        <taxon>Eukaryota</taxon>
        <taxon>Fungi</taxon>
        <taxon>Dikarya</taxon>
        <taxon>Basidiomycota</taxon>
        <taxon>Agaricomycotina</taxon>
        <taxon>Agaricomycetes</taxon>
        <taxon>Agaricomycetidae</taxon>
        <taxon>Agaricales</taxon>
        <taxon>Agaricineae</taxon>
        <taxon>Agaricaceae</taxon>
        <taxon>Leucocoprinus</taxon>
    </lineage>
</organism>
<keyword evidence="8" id="KW-0472">Membrane</keyword>
<evidence type="ECO:0000256" key="8">
    <source>
        <dbReference type="SAM" id="Phobius"/>
    </source>
</evidence>
<protein>
    <recommendedName>
        <fullName evidence="11">Cytochrome P450</fullName>
    </recommendedName>
</protein>
<evidence type="ECO:0000313" key="10">
    <source>
        <dbReference type="Proteomes" id="UP001213000"/>
    </source>
</evidence>
<dbReference type="GO" id="GO:0005506">
    <property type="term" value="F:iron ion binding"/>
    <property type="evidence" value="ECO:0007669"/>
    <property type="project" value="InterPro"/>
</dbReference>
<dbReference type="GO" id="GO:0020037">
    <property type="term" value="F:heme binding"/>
    <property type="evidence" value="ECO:0007669"/>
    <property type="project" value="InterPro"/>
</dbReference>
<feature type="transmembrane region" description="Helical" evidence="8">
    <location>
        <begin position="6"/>
        <end position="29"/>
    </location>
</feature>
<dbReference type="PRINTS" id="PR00385">
    <property type="entry name" value="P450"/>
</dbReference>
<evidence type="ECO:0000256" key="6">
    <source>
        <dbReference type="PIRSR" id="PIRSR602403-1"/>
    </source>
</evidence>
<feature type="binding site" description="axial binding residue" evidence="6">
    <location>
        <position position="442"/>
    </location>
    <ligand>
        <name>heme</name>
        <dbReference type="ChEBI" id="CHEBI:30413"/>
    </ligand>
    <ligandPart>
        <name>Fe</name>
        <dbReference type="ChEBI" id="CHEBI:18248"/>
    </ligandPart>
</feature>
<dbReference type="PRINTS" id="PR00465">
    <property type="entry name" value="EP450IV"/>
</dbReference>
<keyword evidence="3 6" id="KW-0479">Metal-binding</keyword>
<evidence type="ECO:0000256" key="2">
    <source>
        <dbReference type="ARBA" id="ARBA00010617"/>
    </source>
</evidence>
<dbReference type="GO" id="GO:0004497">
    <property type="term" value="F:monooxygenase activity"/>
    <property type="evidence" value="ECO:0007669"/>
    <property type="project" value="UniProtKB-KW"/>
</dbReference>
<keyword evidence="8" id="KW-0812">Transmembrane</keyword>
<reference evidence="9" key="1">
    <citation type="submission" date="2022-07" db="EMBL/GenBank/DDBJ databases">
        <title>Genome Sequence of Leucocoprinus birnbaumii.</title>
        <authorList>
            <person name="Buettner E."/>
        </authorList>
    </citation>
    <scope>NUCLEOTIDE SEQUENCE</scope>
    <source>
        <strain evidence="9">VT141</strain>
    </source>
</reference>
<comment type="cofactor">
    <cofactor evidence="1 6">
        <name>heme</name>
        <dbReference type="ChEBI" id="CHEBI:30413"/>
    </cofactor>
</comment>
<comment type="similarity">
    <text evidence="2 7">Belongs to the cytochrome P450 family.</text>
</comment>
<dbReference type="AlphaFoldDB" id="A0AAD5YSW0"/>
<dbReference type="PROSITE" id="PS00086">
    <property type="entry name" value="CYTOCHROME_P450"/>
    <property type="match status" value="1"/>
</dbReference>
<accession>A0AAD5YSW0</accession>
<dbReference type="EMBL" id="JANIEX010000236">
    <property type="protein sequence ID" value="KAJ3570466.1"/>
    <property type="molecule type" value="Genomic_DNA"/>
</dbReference>
<dbReference type="InterPro" id="IPR017972">
    <property type="entry name" value="Cyt_P450_CS"/>
</dbReference>
<evidence type="ECO:0000256" key="5">
    <source>
        <dbReference type="ARBA" id="ARBA00023004"/>
    </source>
</evidence>
<dbReference type="Pfam" id="PF00067">
    <property type="entry name" value="p450"/>
    <property type="match status" value="1"/>
</dbReference>
<evidence type="ECO:0000256" key="1">
    <source>
        <dbReference type="ARBA" id="ARBA00001971"/>
    </source>
</evidence>
<keyword evidence="8" id="KW-1133">Transmembrane helix</keyword>
<evidence type="ECO:0000256" key="3">
    <source>
        <dbReference type="ARBA" id="ARBA00022723"/>
    </source>
</evidence>
<feature type="transmembrane region" description="Helical" evidence="8">
    <location>
        <begin position="295"/>
        <end position="314"/>
    </location>
</feature>
<evidence type="ECO:0000256" key="4">
    <source>
        <dbReference type="ARBA" id="ARBA00023002"/>
    </source>
</evidence>
<dbReference type="InterPro" id="IPR002403">
    <property type="entry name" value="Cyt_P450_E_grp-IV"/>
</dbReference>
<evidence type="ECO:0008006" key="11">
    <source>
        <dbReference type="Google" id="ProtNLM"/>
    </source>
</evidence>
<keyword evidence="6 7" id="KW-0349">Heme</keyword>
<keyword evidence="7" id="KW-0503">Monooxygenase</keyword>
<gene>
    <name evidence="9" type="ORF">NP233_g4384</name>
</gene>
<dbReference type="GO" id="GO:0016705">
    <property type="term" value="F:oxidoreductase activity, acting on paired donors, with incorporation or reduction of molecular oxygen"/>
    <property type="evidence" value="ECO:0007669"/>
    <property type="project" value="InterPro"/>
</dbReference>
<dbReference type="InterPro" id="IPR036396">
    <property type="entry name" value="Cyt_P450_sf"/>
</dbReference>
<name>A0AAD5YSW0_9AGAR</name>
<dbReference type="CDD" id="cd11041">
    <property type="entry name" value="CYP503A1-like"/>
    <property type="match status" value="1"/>
</dbReference>
<dbReference type="InterPro" id="IPR001128">
    <property type="entry name" value="Cyt_P450"/>
</dbReference>
<comment type="caution">
    <text evidence="9">The sequence shown here is derived from an EMBL/GenBank/DDBJ whole genome shotgun (WGS) entry which is preliminary data.</text>
</comment>
<keyword evidence="4 7" id="KW-0560">Oxidoreductase</keyword>
<keyword evidence="10" id="KW-1185">Reference proteome</keyword>
<keyword evidence="5 6" id="KW-0408">Iron</keyword>